<dbReference type="InterPro" id="IPR018060">
    <property type="entry name" value="HTH_AraC"/>
</dbReference>
<dbReference type="PANTHER" id="PTHR47504:SF5">
    <property type="entry name" value="RIGHT ORIGIN-BINDING PROTEIN"/>
    <property type="match status" value="1"/>
</dbReference>
<dbReference type="SMART" id="SM00342">
    <property type="entry name" value="HTH_ARAC"/>
    <property type="match status" value="1"/>
</dbReference>
<reference evidence="5 6" key="1">
    <citation type="submission" date="2016-10" db="EMBL/GenBank/DDBJ databases">
        <authorList>
            <person name="de Groot N.N."/>
        </authorList>
    </citation>
    <scope>NUCLEOTIDE SEQUENCE [LARGE SCALE GENOMIC DNA]</scope>
    <source>
        <strain evidence="5 6">NLAE-zl-C57</strain>
    </source>
</reference>
<protein>
    <submittedName>
        <fullName evidence="5">AraC-type DNA-binding protein</fullName>
    </submittedName>
</protein>
<dbReference type="AlphaFoldDB" id="A0A1G8H5R8"/>
<sequence>MTYKKTSELCTHKQEDCMFFSPVDPVGFEEIYLPETNSRFAHKTSDNYMLFVLTGKIALTFGQYQNKILDGNEMFFLPRNMDFQGQVIKPAHLALLKYNNVKFPCMEDRIHLLTKKKEKGLYTWDKIQIRDELMHIVEDLIHYKRHGLSCNHIYILKTEEIYLIFKHFYSDAERITIFYPFIGRNPTFAELVMTNYMYAKTAEELAERLGYGIRTFRELFKVNFGETPYKWMQEQMAVQLKSKLMKKEIPFKQIMIEFRFTTTSHFVTFCRKHFGGTPTEIRNQQG</sequence>
<keyword evidence="2 5" id="KW-0238">DNA-binding</keyword>
<gene>
    <name evidence="5" type="ORF">SAMN05192582_10223</name>
</gene>
<dbReference type="Gene3D" id="1.10.10.60">
    <property type="entry name" value="Homeodomain-like"/>
    <property type="match status" value="1"/>
</dbReference>
<dbReference type="InterPro" id="IPR009057">
    <property type="entry name" value="Homeodomain-like_sf"/>
</dbReference>
<proteinExistence type="predicted"/>
<evidence type="ECO:0000256" key="1">
    <source>
        <dbReference type="ARBA" id="ARBA00023015"/>
    </source>
</evidence>
<dbReference type="GO" id="GO:0003700">
    <property type="term" value="F:DNA-binding transcription factor activity"/>
    <property type="evidence" value="ECO:0007669"/>
    <property type="project" value="InterPro"/>
</dbReference>
<evidence type="ECO:0000313" key="5">
    <source>
        <dbReference type="EMBL" id="SDI01963.1"/>
    </source>
</evidence>
<evidence type="ECO:0000256" key="3">
    <source>
        <dbReference type="ARBA" id="ARBA00023163"/>
    </source>
</evidence>
<keyword evidence="3" id="KW-0804">Transcription</keyword>
<organism evidence="5 6">
    <name type="scientific">Bacteroides ovatus</name>
    <dbReference type="NCBI Taxonomy" id="28116"/>
    <lineage>
        <taxon>Bacteria</taxon>
        <taxon>Pseudomonadati</taxon>
        <taxon>Bacteroidota</taxon>
        <taxon>Bacteroidia</taxon>
        <taxon>Bacteroidales</taxon>
        <taxon>Bacteroidaceae</taxon>
        <taxon>Bacteroides</taxon>
    </lineage>
</organism>
<dbReference type="EMBL" id="FNDO01000022">
    <property type="protein sequence ID" value="SDI01963.1"/>
    <property type="molecule type" value="Genomic_DNA"/>
</dbReference>
<evidence type="ECO:0000256" key="2">
    <source>
        <dbReference type="ARBA" id="ARBA00023125"/>
    </source>
</evidence>
<evidence type="ECO:0000313" key="6">
    <source>
        <dbReference type="Proteomes" id="UP000181870"/>
    </source>
</evidence>
<dbReference type="PANTHER" id="PTHR47504">
    <property type="entry name" value="RIGHT ORIGIN-BINDING PROTEIN"/>
    <property type="match status" value="1"/>
</dbReference>
<accession>A0A1G8H5R8</accession>
<feature type="domain" description="HTH araC/xylS-type" evidence="4">
    <location>
        <begin position="186"/>
        <end position="284"/>
    </location>
</feature>
<dbReference type="GO" id="GO:0043565">
    <property type="term" value="F:sequence-specific DNA binding"/>
    <property type="evidence" value="ECO:0007669"/>
    <property type="project" value="InterPro"/>
</dbReference>
<dbReference type="PROSITE" id="PS01124">
    <property type="entry name" value="HTH_ARAC_FAMILY_2"/>
    <property type="match status" value="1"/>
</dbReference>
<name>A0A1G8H5R8_BACOV</name>
<evidence type="ECO:0000259" key="4">
    <source>
        <dbReference type="PROSITE" id="PS01124"/>
    </source>
</evidence>
<dbReference type="Proteomes" id="UP000181870">
    <property type="component" value="Unassembled WGS sequence"/>
</dbReference>
<keyword evidence="1" id="KW-0805">Transcription regulation</keyword>
<dbReference type="Pfam" id="PF12833">
    <property type="entry name" value="HTH_18"/>
    <property type="match status" value="1"/>
</dbReference>
<dbReference type="SUPFAM" id="SSF46689">
    <property type="entry name" value="Homeodomain-like"/>
    <property type="match status" value="1"/>
</dbReference>
<dbReference type="InterPro" id="IPR050959">
    <property type="entry name" value="MarA-like"/>
</dbReference>